<keyword evidence="3 5" id="KW-0238">DNA-binding</keyword>
<dbReference type="InterPro" id="IPR039538">
    <property type="entry name" value="BetI_C"/>
</dbReference>
<accession>A0ABW4RZE8</accession>
<dbReference type="Proteomes" id="UP001597326">
    <property type="component" value="Unassembled WGS sequence"/>
</dbReference>
<dbReference type="Pfam" id="PF13977">
    <property type="entry name" value="TetR_C_6"/>
    <property type="match status" value="1"/>
</dbReference>
<dbReference type="RefSeq" id="WP_343875422.1">
    <property type="nucleotide sequence ID" value="NZ_BAAAIX010000033.1"/>
</dbReference>
<proteinExistence type="predicted"/>
<evidence type="ECO:0000259" key="6">
    <source>
        <dbReference type="PROSITE" id="PS50977"/>
    </source>
</evidence>
<evidence type="ECO:0000256" key="1">
    <source>
        <dbReference type="ARBA" id="ARBA00022491"/>
    </source>
</evidence>
<evidence type="ECO:0000313" key="8">
    <source>
        <dbReference type="Proteomes" id="UP001597326"/>
    </source>
</evidence>
<dbReference type="Gene3D" id="1.10.357.10">
    <property type="entry name" value="Tetracycline Repressor, domain 2"/>
    <property type="match status" value="1"/>
</dbReference>
<evidence type="ECO:0000313" key="7">
    <source>
        <dbReference type="EMBL" id="MFD1891194.1"/>
    </source>
</evidence>
<gene>
    <name evidence="7" type="ORF">ACFSCS_13525</name>
</gene>
<evidence type="ECO:0000256" key="4">
    <source>
        <dbReference type="ARBA" id="ARBA00023163"/>
    </source>
</evidence>
<feature type="domain" description="HTH tetR-type" evidence="6">
    <location>
        <begin position="14"/>
        <end position="74"/>
    </location>
</feature>
<dbReference type="PANTHER" id="PTHR47506">
    <property type="entry name" value="TRANSCRIPTIONAL REGULATORY PROTEIN"/>
    <property type="match status" value="1"/>
</dbReference>
<dbReference type="EMBL" id="JBHUFZ010000032">
    <property type="protein sequence ID" value="MFD1891194.1"/>
    <property type="molecule type" value="Genomic_DNA"/>
</dbReference>
<dbReference type="InterPro" id="IPR009057">
    <property type="entry name" value="Homeodomain-like_sf"/>
</dbReference>
<dbReference type="InterPro" id="IPR036271">
    <property type="entry name" value="Tet_transcr_reg_TetR-rel_C_sf"/>
</dbReference>
<keyword evidence="1" id="KW-0678">Repressor</keyword>
<comment type="caution">
    <text evidence="7">The sequence shown here is derived from an EMBL/GenBank/DDBJ whole genome shotgun (WGS) entry which is preliminary data.</text>
</comment>
<dbReference type="Pfam" id="PF00440">
    <property type="entry name" value="TetR_N"/>
    <property type="match status" value="1"/>
</dbReference>
<dbReference type="PANTHER" id="PTHR47506:SF1">
    <property type="entry name" value="HTH-TYPE TRANSCRIPTIONAL REGULATOR YJDC"/>
    <property type="match status" value="1"/>
</dbReference>
<evidence type="ECO:0000256" key="5">
    <source>
        <dbReference type="PROSITE-ProRule" id="PRU00335"/>
    </source>
</evidence>
<name>A0ABW4RZE8_9ACTN</name>
<keyword evidence="8" id="KW-1185">Reference proteome</keyword>
<evidence type="ECO:0000256" key="3">
    <source>
        <dbReference type="ARBA" id="ARBA00023125"/>
    </source>
</evidence>
<sequence length="212" mass="23821">MSGADQHEPSAKGDRRRAQILDTAVQLFGEVGYRGTSLRDIATRVGITHPGLLYHFKSKEELLLEVLARRDDDNRIRFHFDDDMTPLQHARALVELARHNAERQELVELFATLSAEATDPGHPAHTYFTLRYEMMCEQNTALFRRLGEAGLLREGVRPDRAARGLIALMDGLQVQWLYDRGSIDMSADLTAWLDAVLVRPLAVLETEAADAA</sequence>
<keyword evidence="2" id="KW-0805">Transcription regulation</keyword>
<protein>
    <submittedName>
        <fullName evidence="7">TetR/AcrR family transcriptional regulator</fullName>
    </submittedName>
</protein>
<feature type="DNA-binding region" description="H-T-H motif" evidence="5">
    <location>
        <begin position="37"/>
        <end position="56"/>
    </location>
</feature>
<keyword evidence="4" id="KW-0804">Transcription</keyword>
<dbReference type="SUPFAM" id="SSF46689">
    <property type="entry name" value="Homeodomain-like"/>
    <property type="match status" value="1"/>
</dbReference>
<reference evidence="8" key="1">
    <citation type="journal article" date="2019" name="Int. J. Syst. Evol. Microbiol.">
        <title>The Global Catalogue of Microorganisms (GCM) 10K type strain sequencing project: providing services to taxonomists for standard genome sequencing and annotation.</title>
        <authorList>
            <consortium name="The Broad Institute Genomics Platform"/>
            <consortium name="The Broad Institute Genome Sequencing Center for Infectious Disease"/>
            <person name="Wu L."/>
            <person name="Ma J."/>
        </authorList>
    </citation>
    <scope>NUCLEOTIDE SEQUENCE [LARGE SCALE GENOMIC DNA]</scope>
    <source>
        <strain evidence="8">CAIM 431</strain>
    </source>
</reference>
<dbReference type="InterPro" id="IPR001647">
    <property type="entry name" value="HTH_TetR"/>
</dbReference>
<dbReference type="PRINTS" id="PR00455">
    <property type="entry name" value="HTHTETR"/>
</dbReference>
<evidence type="ECO:0000256" key="2">
    <source>
        <dbReference type="ARBA" id="ARBA00023015"/>
    </source>
</evidence>
<dbReference type="PROSITE" id="PS50977">
    <property type="entry name" value="HTH_TETR_2"/>
    <property type="match status" value="1"/>
</dbReference>
<dbReference type="SUPFAM" id="SSF48498">
    <property type="entry name" value="Tetracyclin repressor-like, C-terminal domain"/>
    <property type="match status" value="1"/>
</dbReference>
<organism evidence="7 8">
    <name type="scientific">Luteococcus peritonei</name>
    <dbReference type="NCBI Taxonomy" id="88874"/>
    <lineage>
        <taxon>Bacteria</taxon>
        <taxon>Bacillati</taxon>
        <taxon>Actinomycetota</taxon>
        <taxon>Actinomycetes</taxon>
        <taxon>Propionibacteriales</taxon>
        <taxon>Propionibacteriaceae</taxon>
        <taxon>Luteococcus</taxon>
    </lineage>
</organism>